<dbReference type="PANTHER" id="PTHR32092">
    <property type="entry name" value="6-PHOSPHO-BETA-GLUCOSIDASE-RELATED"/>
    <property type="match status" value="1"/>
</dbReference>
<dbReference type="InterPro" id="IPR036291">
    <property type="entry name" value="NAD(P)-bd_dom_sf"/>
</dbReference>
<reference evidence="9 10" key="1">
    <citation type="submission" date="2021-01" db="EMBL/GenBank/DDBJ databases">
        <authorList>
            <person name="Ruan W."/>
            <person name="Khan S.A."/>
            <person name="Jeon C.O."/>
        </authorList>
    </citation>
    <scope>NUCLEOTIDE SEQUENCE [LARGE SCALE GENOMIC DNA]</scope>
    <source>
        <strain evidence="9 10">R798</strain>
    </source>
</reference>
<reference evidence="9 10" key="2">
    <citation type="submission" date="2021-08" db="EMBL/GenBank/DDBJ databases">
        <title>Massilia sp. R798.</title>
        <authorList>
            <person name="Baek J.H."/>
            <person name="Jung H.S."/>
            <person name="Kim K.R."/>
            <person name="Jeon C.O."/>
        </authorList>
    </citation>
    <scope>NUCLEOTIDE SEQUENCE [LARGE SCALE GENOMIC DNA]</scope>
    <source>
        <strain evidence="9 10">R798</strain>
    </source>
</reference>
<dbReference type="SUPFAM" id="SSF51735">
    <property type="entry name" value="NAD(P)-binding Rossmann-fold domains"/>
    <property type="match status" value="1"/>
</dbReference>
<dbReference type="Proteomes" id="UP000809349">
    <property type="component" value="Unassembled WGS sequence"/>
</dbReference>
<name>A0ABS7SI79_9BURK</name>
<keyword evidence="10" id="KW-1185">Reference proteome</keyword>
<evidence type="ECO:0000313" key="9">
    <source>
        <dbReference type="EMBL" id="MBZ2205914.1"/>
    </source>
</evidence>
<sequence length="424" mass="45162">MTILTVLGGGSAYTPGLLKALIAHAAELRLDTVRLYDTDAERLAIVGRLGAAMAQAAGAFRVETAATLEDAVRGAAMVLNSTRPGGLAARRIDETLPLEFDIPGQETVGPGGFFYALRSVPEALRVADAMQALAPGAVLLNYTNPSNIVTQALADQGKVNVVGMCDQSDEDLESLAHALGRSGHPAFRCNGLNHATWFSDVSIGGEPLGELPGQLTPPDSYDEEHQLRFAYSLALARANPGYWPNSYLPYYLYPAAFVEQARRVGPRSDVVAASLPRYYAHFEEQGRLAAPQLSIYRGSAGFGDMAVNVIRALLADTPSELVLNLPNRGATGAFDSDCVVETRARVSRHGIERIPAPPLPDSFVDLAMALERYQRLAARAAADSADGPRIAALAANPLVGDAALAGRMLARARQAYGDLIRWQA</sequence>
<evidence type="ECO:0000256" key="4">
    <source>
        <dbReference type="ARBA" id="ARBA00023027"/>
    </source>
</evidence>
<comment type="caution">
    <text evidence="9">The sequence shown here is derived from an EMBL/GenBank/DDBJ whole genome shotgun (WGS) entry which is preliminary data.</text>
</comment>
<dbReference type="Gene3D" id="3.40.50.720">
    <property type="entry name" value="NAD(P)-binding Rossmann-like Domain"/>
    <property type="match status" value="1"/>
</dbReference>
<dbReference type="InterPro" id="IPR022616">
    <property type="entry name" value="Glyco_hydro_4_C"/>
</dbReference>
<dbReference type="Pfam" id="PF11975">
    <property type="entry name" value="Glyco_hydro_4C"/>
    <property type="match status" value="1"/>
</dbReference>
<keyword evidence="2" id="KW-0479">Metal-binding</keyword>
<keyword evidence="3 7" id="KW-0378">Hydrolase</keyword>
<evidence type="ECO:0000256" key="7">
    <source>
        <dbReference type="RuleBase" id="RU361152"/>
    </source>
</evidence>
<evidence type="ECO:0000256" key="6">
    <source>
        <dbReference type="ARBA" id="ARBA00023295"/>
    </source>
</evidence>
<evidence type="ECO:0000256" key="5">
    <source>
        <dbReference type="ARBA" id="ARBA00023211"/>
    </source>
</evidence>
<accession>A0ABS7SI79</accession>
<organism evidence="9 10">
    <name type="scientific">Massilia soli</name>
    <dbReference type="NCBI Taxonomy" id="2792854"/>
    <lineage>
        <taxon>Bacteria</taxon>
        <taxon>Pseudomonadati</taxon>
        <taxon>Pseudomonadota</taxon>
        <taxon>Betaproteobacteria</taxon>
        <taxon>Burkholderiales</taxon>
        <taxon>Oxalobacteraceae</taxon>
        <taxon>Telluria group</taxon>
        <taxon>Massilia</taxon>
    </lineage>
</organism>
<gene>
    <name evidence="9" type="ORF">I4X03_001405</name>
</gene>
<evidence type="ECO:0000256" key="2">
    <source>
        <dbReference type="ARBA" id="ARBA00022723"/>
    </source>
</evidence>
<dbReference type="Pfam" id="PF02056">
    <property type="entry name" value="Glyco_hydro_4"/>
    <property type="match status" value="1"/>
</dbReference>
<comment type="similarity">
    <text evidence="1 7">Belongs to the glycosyl hydrolase 4 family.</text>
</comment>
<evidence type="ECO:0000256" key="1">
    <source>
        <dbReference type="ARBA" id="ARBA00010141"/>
    </source>
</evidence>
<feature type="domain" description="Glycosyl hydrolase family 4 C-terminal" evidence="8">
    <location>
        <begin position="189"/>
        <end position="399"/>
    </location>
</feature>
<keyword evidence="4 7" id="KW-0520">NAD</keyword>
<dbReference type="SUPFAM" id="SSF56327">
    <property type="entry name" value="LDH C-terminal domain-like"/>
    <property type="match status" value="1"/>
</dbReference>
<evidence type="ECO:0000256" key="3">
    <source>
        <dbReference type="ARBA" id="ARBA00022801"/>
    </source>
</evidence>
<dbReference type="InterPro" id="IPR001088">
    <property type="entry name" value="Glyco_hydro_4"/>
</dbReference>
<dbReference type="PANTHER" id="PTHR32092:SF5">
    <property type="entry name" value="6-PHOSPHO-BETA-GLUCOSIDASE"/>
    <property type="match status" value="1"/>
</dbReference>
<proteinExistence type="inferred from homology"/>
<evidence type="ECO:0000313" key="10">
    <source>
        <dbReference type="Proteomes" id="UP000809349"/>
    </source>
</evidence>
<evidence type="ECO:0000259" key="8">
    <source>
        <dbReference type="Pfam" id="PF11975"/>
    </source>
</evidence>
<comment type="cofactor">
    <cofactor evidence="7">
        <name>NAD(+)</name>
        <dbReference type="ChEBI" id="CHEBI:57540"/>
    </cofactor>
    <text evidence="7">Binds 1 NAD(+) per subunit.</text>
</comment>
<keyword evidence="5" id="KW-0464">Manganese</keyword>
<dbReference type="RefSeq" id="WP_223464563.1">
    <property type="nucleotide sequence ID" value="NZ_JAFBIL020000001.1"/>
</dbReference>
<keyword evidence="6 7" id="KW-0326">Glycosidase</keyword>
<dbReference type="EMBL" id="JAFBIL020000001">
    <property type="protein sequence ID" value="MBZ2205914.1"/>
    <property type="molecule type" value="Genomic_DNA"/>
</dbReference>
<dbReference type="PRINTS" id="PR00732">
    <property type="entry name" value="GLHYDRLASE4"/>
</dbReference>
<dbReference type="Gene3D" id="3.90.110.10">
    <property type="entry name" value="Lactate dehydrogenase/glycoside hydrolase, family 4, C-terminal"/>
    <property type="match status" value="1"/>
</dbReference>
<dbReference type="InterPro" id="IPR015955">
    <property type="entry name" value="Lactate_DH/Glyco_Ohase_4_C"/>
</dbReference>
<protein>
    <recommendedName>
        <fullName evidence="8">Glycosyl hydrolase family 4 C-terminal domain-containing protein</fullName>
    </recommendedName>
</protein>